<dbReference type="Pfam" id="PF12802">
    <property type="entry name" value="MarR_2"/>
    <property type="match status" value="1"/>
</dbReference>
<dbReference type="PANTHER" id="PTHR13947">
    <property type="entry name" value="GNAT FAMILY N-ACETYLTRANSFERASE"/>
    <property type="match status" value="1"/>
</dbReference>
<dbReference type="PROSITE" id="PS51186">
    <property type="entry name" value="GNAT"/>
    <property type="match status" value="1"/>
</dbReference>
<dbReference type="InterPro" id="IPR016181">
    <property type="entry name" value="Acyl_CoA_acyltransferase"/>
</dbReference>
<dbReference type="PROSITE" id="PS50995">
    <property type="entry name" value="HTH_MARR_2"/>
    <property type="match status" value="1"/>
</dbReference>
<name>A0AAU9AMM0_LYSEN</name>
<dbReference type="GO" id="GO:0003700">
    <property type="term" value="F:DNA-binding transcription factor activity"/>
    <property type="evidence" value="ECO:0007669"/>
    <property type="project" value="InterPro"/>
</dbReference>
<dbReference type="KEGG" id="lem:LEN_1856"/>
<evidence type="ECO:0000313" key="5">
    <source>
        <dbReference type="Proteomes" id="UP000218824"/>
    </source>
</evidence>
<dbReference type="CDD" id="cd04301">
    <property type="entry name" value="NAT_SF"/>
    <property type="match status" value="1"/>
</dbReference>
<dbReference type="GO" id="GO:0008080">
    <property type="term" value="F:N-acetyltransferase activity"/>
    <property type="evidence" value="ECO:0007669"/>
    <property type="project" value="InterPro"/>
</dbReference>
<dbReference type="InterPro" id="IPR050769">
    <property type="entry name" value="NAT_camello-type"/>
</dbReference>
<protein>
    <submittedName>
        <fullName evidence="4">MarR family transcriptional regulator</fullName>
    </submittedName>
</protein>
<feature type="domain" description="N-acetyltransferase" evidence="3">
    <location>
        <begin position="164"/>
        <end position="323"/>
    </location>
</feature>
<dbReference type="PANTHER" id="PTHR13947:SF37">
    <property type="entry name" value="LD18367P"/>
    <property type="match status" value="1"/>
</dbReference>
<dbReference type="Proteomes" id="UP000218824">
    <property type="component" value="Chromosome"/>
</dbReference>
<evidence type="ECO:0000259" key="2">
    <source>
        <dbReference type="PROSITE" id="PS50995"/>
    </source>
</evidence>
<dbReference type="EMBL" id="AP014940">
    <property type="protein sequence ID" value="BAV97343.1"/>
    <property type="molecule type" value="Genomic_DNA"/>
</dbReference>
<dbReference type="GeneID" id="83063723"/>
<dbReference type="AlphaFoldDB" id="A0AAU9AMM0"/>
<dbReference type="Gene3D" id="1.10.10.10">
    <property type="entry name" value="Winged helix-like DNA-binding domain superfamily/Winged helix DNA-binding domain"/>
    <property type="match status" value="1"/>
</dbReference>
<keyword evidence="1" id="KW-0808">Transferase</keyword>
<sequence length="323" mass="36158">MHSESASAHAVPEPIAPAQVDAVRAFNRFYTRRIDVLREDLLDSPYTLTQARVLFELAQREPVAAREIGETLGLDAGYLSRIVQAFVDAGLVEKQRSEHDARSFALRLTGSGRAAFAVLDRRSHETTAAMLATLSPLDRERLLRAIAEAERALTAHALPAPQRLRVREYSIGDIGWAIERHGRLYADEYGWNGEFEALVARLFAQFAGGHDPARERCWIAEIDGERVGCVFVVANAEDAQVAQLRCLLVDPRARGFGVGRRLVETCIGFAREAGYPRMRLWTNDILVAARRIYEGFGFVLVEENPHHSFGHDLVGQIWERSLE</sequence>
<proteinExistence type="predicted"/>
<dbReference type="InterPro" id="IPR036390">
    <property type="entry name" value="WH_DNA-bd_sf"/>
</dbReference>
<organism evidence="4 5">
    <name type="scientific">Lysobacter enzymogenes</name>
    <dbReference type="NCBI Taxonomy" id="69"/>
    <lineage>
        <taxon>Bacteria</taxon>
        <taxon>Pseudomonadati</taxon>
        <taxon>Pseudomonadota</taxon>
        <taxon>Gammaproteobacteria</taxon>
        <taxon>Lysobacterales</taxon>
        <taxon>Lysobacteraceae</taxon>
        <taxon>Lysobacter</taxon>
    </lineage>
</organism>
<dbReference type="SMART" id="SM00347">
    <property type="entry name" value="HTH_MARR"/>
    <property type="match status" value="1"/>
</dbReference>
<dbReference type="InterPro" id="IPR000835">
    <property type="entry name" value="HTH_MarR-typ"/>
</dbReference>
<dbReference type="SUPFAM" id="SSF46785">
    <property type="entry name" value="Winged helix' DNA-binding domain"/>
    <property type="match status" value="1"/>
</dbReference>
<dbReference type="Gene3D" id="3.40.630.30">
    <property type="match status" value="1"/>
</dbReference>
<evidence type="ECO:0000256" key="1">
    <source>
        <dbReference type="ARBA" id="ARBA00022679"/>
    </source>
</evidence>
<feature type="domain" description="HTH marR-type" evidence="2">
    <location>
        <begin position="12"/>
        <end position="151"/>
    </location>
</feature>
<evidence type="ECO:0000259" key="3">
    <source>
        <dbReference type="PROSITE" id="PS51186"/>
    </source>
</evidence>
<evidence type="ECO:0000313" key="4">
    <source>
        <dbReference type="EMBL" id="BAV97343.1"/>
    </source>
</evidence>
<reference evidence="4 5" key="1">
    <citation type="journal article" date="2017" name="DNA Res.">
        <title>Complete genome sequence and expression profile of the commercial lytic enzyme producer Lysobacter enzymogenes M497-1.</title>
        <authorList>
            <person name="Takami H."/>
            <person name="Toyoda A."/>
            <person name="Uchiyama I."/>
            <person name="Itoh T."/>
            <person name="Takaki Y."/>
            <person name="Arai W."/>
            <person name="Nishi S."/>
            <person name="Kawai M."/>
            <person name="Shinya K."/>
            <person name="Ikeda H."/>
        </authorList>
    </citation>
    <scope>NUCLEOTIDE SEQUENCE [LARGE SCALE GENOMIC DNA]</scope>
    <source>
        <strain evidence="4 5">M497-1</strain>
    </source>
</reference>
<dbReference type="RefSeq" id="WP_096377518.1">
    <property type="nucleotide sequence ID" value="NZ_AP014940.1"/>
</dbReference>
<dbReference type="InterPro" id="IPR000182">
    <property type="entry name" value="GNAT_dom"/>
</dbReference>
<dbReference type="InterPro" id="IPR036388">
    <property type="entry name" value="WH-like_DNA-bd_sf"/>
</dbReference>
<dbReference type="Pfam" id="PF00583">
    <property type="entry name" value="Acetyltransf_1"/>
    <property type="match status" value="1"/>
</dbReference>
<dbReference type="SUPFAM" id="SSF55729">
    <property type="entry name" value="Acyl-CoA N-acyltransferases (Nat)"/>
    <property type="match status" value="1"/>
</dbReference>
<gene>
    <name evidence="4" type="ORF">LEN_1856</name>
</gene>
<accession>A0AAU9AMM0</accession>